<sequence length="280" mass="28575">MLMIGNASVNTATTSAAHTRFAVMSAYLDQLFGLTGRLAVVTGGSSGIGLAMATALGRAGARLVLVARRCGPLDDAVAALTALGVEAAAEPADLADRAAVKAVADTIVRGYGEPDVLVNAAAVNRRPPMDDLTEDDWDVTIRANLDAPFLLGQRFGPAMARRGWGRIVNVVSQQAVRAYGNSGAYGVSKAGLAALTRSQAEAWSARGVCCNAVAPGVVHTPLTEAVFADRELAAAHAARTMTGRNGEPADFAAAAVFLASPAAAAVTGQTLFVDGGYSVH</sequence>
<comment type="similarity">
    <text evidence="1">Belongs to the short-chain dehydrogenases/reductases (SDR) family.</text>
</comment>
<reference evidence="4" key="1">
    <citation type="submission" date="2021-01" db="EMBL/GenBank/DDBJ databases">
        <title>Whole genome shotgun sequence of Spirilliplanes yamanashiensis NBRC 15828.</title>
        <authorList>
            <person name="Komaki H."/>
            <person name="Tamura T."/>
        </authorList>
    </citation>
    <scope>NUCLEOTIDE SEQUENCE</scope>
    <source>
        <strain evidence="4">NBRC 15828</strain>
    </source>
</reference>
<gene>
    <name evidence="4" type="primary">idnO</name>
    <name evidence="4" type="ORF">Sya03_33670</name>
</gene>
<dbReference type="InterPro" id="IPR036291">
    <property type="entry name" value="NAD(P)-bd_dom_sf"/>
</dbReference>
<keyword evidence="2" id="KW-0560">Oxidoreductase</keyword>
<dbReference type="GO" id="GO:0016616">
    <property type="term" value="F:oxidoreductase activity, acting on the CH-OH group of donors, NAD or NADP as acceptor"/>
    <property type="evidence" value="ECO:0007669"/>
    <property type="project" value="TreeGrafter"/>
</dbReference>
<dbReference type="InterPro" id="IPR002347">
    <property type="entry name" value="SDR_fam"/>
</dbReference>
<dbReference type="SUPFAM" id="SSF51735">
    <property type="entry name" value="NAD(P)-binding Rossmann-fold domains"/>
    <property type="match status" value="1"/>
</dbReference>
<dbReference type="FunFam" id="3.40.50.720:FF:000084">
    <property type="entry name" value="Short-chain dehydrogenase reductase"/>
    <property type="match status" value="1"/>
</dbReference>
<dbReference type="Proteomes" id="UP000652013">
    <property type="component" value="Unassembled WGS sequence"/>
</dbReference>
<organism evidence="4 5">
    <name type="scientific">Spirilliplanes yamanashiensis</name>
    <dbReference type="NCBI Taxonomy" id="42233"/>
    <lineage>
        <taxon>Bacteria</taxon>
        <taxon>Bacillati</taxon>
        <taxon>Actinomycetota</taxon>
        <taxon>Actinomycetes</taxon>
        <taxon>Micromonosporales</taxon>
        <taxon>Micromonosporaceae</taxon>
        <taxon>Spirilliplanes</taxon>
    </lineage>
</organism>
<name>A0A8J3YA49_9ACTN</name>
<dbReference type="PROSITE" id="PS00061">
    <property type="entry name" value="ADH_SHORT"/>
    <property type="match status" value="1"/>
</dbReference>
<evidence type="ECO:0000256" key="2">
    <source>
        <dbReference type="ARBA" id="ARBA00023002"/>
    </source>
</evidence>
<evidence type="ECO:0000256" key="1">
    <source>
        <dbReference type="ARBA" id="ARBA00006484"/>
    </source>
</evidence>
<protein>
    <submittedName>
        <fullName evidence="4">Gluconate 5-dehydrogenase</fullName>
    </submittedName>
</protein>
<dbReference type="SMART" id="SM00822">
    <property type="entry name" value="PKS_KR"/>
    <property type="match status" value="1"/>
</dbReference>
<proteinExistence type="inferred from homology"/>
<dbReference type="InterPro" id="IPR057326">
    <property type="entry name" value="KR_dom"/>
</dbReference>
<evidence type="ECO:0000313" key="5">
    <source>
        <dbReference type="Proteomes" id="UP000652013"/>
    </source>
</evidence>
<dbReference type="Gene3D" id="3.40.50.720">
    <property type="entry name" value="NAD(P)-binding Rossmann-like Domain"/>
    <property type="match status" value="1"/>
</dbReference>
<evidence type="ECO:0000259" key="3">
    <source>
        <dbReference type="SMART" id="SM00822"/>
    </source>
</evidence>
<dbReference type="PRINTS" id="PR00080">
    <property type="entry name" value="SDRFAMILY"/>
</dbReference>
<dbReference type="EMBL" id="BOOY01000026">
    <property type="protein sequence ID" value="GIJ04015.1"/>
    <property type="molecule type" value="Genomic_DNA"/>
</dbReference>
<dbReference type="AlphaFoldDB" id="A0A8J3YA49"/>
<dbReference type="PANTHER" id="PTHR42760">
    <property type="entry name" value="SHORT-CHAIN DEHYDROGENASES/REDUCTASES FAMILY MEMBER"/>
    <property type="match status" value="1"/>
</dbReference>
<feature type="domain" description="Ketoreductase" evidence="3">
    <location>
        <begin position="37"/>
        <end position="216"/>
    </location>
</feature>
<keyword evidence="5" id="KW-1185">Reference proteome</keyword>
<accession>A0A8J3YA49</accession>
<dbReference type="Pfam" id="PF13561">
    <property type="entry name" value="adh_short_C2"/>
    <property type="match status" value="1"/>
</dbReference>
<dbReference type="PRINTS" id="PR00081">
    <property type="entry name" value="GDHRDH"/>
</dbReference>
<comment type="caution">
    <text evidence="4">The sequence shown here is derived from an EMBL/GenBank/DDBJ whole genome shotgun (WGS) entry which is preliminary data.</text>
</comment>
<evidence type="ECO:0000313" key="4">
    <source>
        <dbReference type="EMBL" id="GIJ04015.1"/>
    </source>
</evidence>
<dbReference type="InterPro" id="IPR020904">
    <property type="entry name" value="Sc_DH/Rdtase_CS"/>
</dbReference>
<dbReference type="PANTHER" id="PTHR42760:SF115">
    <property type="entry name" value="3-OXOACYL-[ACYL-CARRIER-PROTEIN] REDUCTASE FABG"/>
    <property type="match status" value="1"/>
</dbReference>